<dbReference type="AlphaFoldDB" id="A0A841MHD4"/>
<gene>
    <name evidence="2" type="ORF">FHS59_001881</name>
</gene>
<reference evidence="2 3" key="1">
    <citation type="submission" date="2020-08" db="EMBL/GenBank/DDBJ databases">
        <title>Genomic Encyclopedia of Type Strains, Phase IV (KMG-IV): sequencing the most valuable type-strain genomes for metagenomic binning, comparative biology and taxonomic classification.</title>
        <authorList>
            <person name="Goeker M."/>
        </authorList>
    </citation>
    <scope>NUCLEOTIDE SEQUENCE [LARGE SCALE GENOMIC DNA]</scope>
    <source>
        <strain evidence="2 3">DSM 102044</strain>
    </source>
</reference>
<name>A0A841MHD4_9BACT</name>
<dbReference type="RefSeq" id="WP_184494872.1">
    <property type="nucleotide sequence ID" value="NZ_JACIJO010000002.1"/>
</dbReference>
<dbReference type="EMBL" id="JACIJO010000002">
    <property type="protein sequence ID" value="MBB6326253.1"/>
    <property type="molecule type" value="Genomic_DNA"/>
</dbReference>
<organism evidence="2 3">
    <name type="scientific">Algoriphagus iocasae</name>
    <dbReference type="NCBI Taxonomy" id="1836499"/>
    <lineage>
        <taxon>Bacteria</taxon>
        <taxon>Pseudomonadati</taxon>
        <taxon>Bacteroidota</taxon>
        <taxon>Cytophagia</taxon>
        <taxon>Cytophagales</taxon>
        <taxon>Cyclobacteriaceae</taxon>
        <taxon>Algoriphagus</taxon>
    </lineage>
</organism>
<feature type="transmembrane region" description="Helical" evidence="1">
    <location>
        <begin position="20"/>
        <end position="42"/>
    </location>
</feature>
<sequence length="49" mass="5500">MNWKKPIRFKVGGEDWEVPLNILILFVAITLILMGFGAWMGFSFGGGKI</sequence>
<comment type="caution">
    <text evidence="2">The sequence shown here is derived from an EMBL/GenBank/DDBJ whole genome shotgun (WGS) entry which is preliminary data.</text>
</comment>
<keyword evidence="1" id="KW-0472">Membrane</keyword>
<dbReference type="Proteomes" id="UP000588604">
    <property type="component" value="Unassembled WGS sequence"/>
</dbReference>
<evidence type="ECO:0000313" key="3">
    <source>
        <dbReference type="Proteomes" id="UP000588604"/>
    </source>
</evidence>
<protein>
    <submittedName>
        <fullName evidence="2">Uncharacterized protein</fullName>
    </submittedName>
</protein>
<keyword evidence="3" id="KW-1185">Reference proteome</keyword>
<proteinExistence type="predicted"/>
<evidence type="ECO:0000256" key="1">
    <source>
        <dbReference type="SAM" id="Phobius"/>
    </source>
</evidence>
<accession>A0A841MHD4</accession>
<keyword evidence="1" id="KW-0812">Transmembrane</keyword>
<evidence type="ECO:0000313" key="2">
    <source>
        <dbReference type="EMBL" id="MBB6326253.1"/>
    </source>
</evidence>
<keyword evidence="1" id="KW-1133">Transmembrane helix</keyword>